<protein>
    <submittedName>
        <fullName evidence="1">Uncharacterized protein</fullName>
    </submittedName>
</protein>
<evidence type="ECO:0000313" key="2">
    <source>
        <dbReference type="Proteomes" id="UP000234641"/>
    </source>
</evidence>
<name>A0A2H1KH59_BRELN</name>
<accession>A0A2H1KH59</accession>
<organism evidence="1 2">
    <name type="scientific">Brevibacterium linens ATCC 9172</name>
    <dbReference type="NCBI Taxonomy" id="1255617"/>
    <lineage>
        <taxon>Bacteria</taxon>
        <taxon>Bacillati</taxon>
        <taxon>Actinomycetota</taxon>
        <taxon>Actinomycetes</taxon>
        <taxon>Micrococcales</taxon>
        <taxon>Brevibacteriaceae</taxon>
        <taxon>Brevibacterium</taxon>
    </lineage>
</organism>
<sequence length="252" mass="27761">MAENDYFFKISRLHRGITMLDERIVAAPWREPQPGENDDKFGELDVVSDPLNLMKLTRILSEGQVSLASMKAFREPLVAKMRQAYQNFANQELESISELQAGSALGGLSKQCAFAITAVLDSFTGQFEEHIERKNSRVEYLLEFSDELGLPEQSKGDPEPLSGLDMVRLPGGSGTPCNGIRVGGDEVRKIDEAQAFTEFVNQIAATASGFIGEASSSERAQTMERETFSVSEGREYSYGEAIFPSNGGDDKR</sequence>
<proteinExistence type="predicted"/>
<evidence type="ECO:0000313" key="1">
    <source>
        <dbReference type="EMBL" id="SMX98914.1"/>
    </source>
</evidence>
<dbReference type="Proteomes" id="UP000234641">
    <property type="component" value="Unassembled WGS sequence"/>
</dbReference>
<gene>
    <name evidence="1" type="ORF">BLIN9172_03160</name>
</gene>
<dbReference type="EMBL" id="FXYY01000030">
    <property type="protein sequence ID" value="SMX98914.1"/>
    <property type="molecule type" value="Genomic_DNA"/>
</dbReference>
<reference evidence="1 2" key="1">
    <citation type="submission" date="2017-03" db="EMBL/GenBank/DDBJ databases">
        <authorList>
            <person name="Afonso C.L."/>
            <person name="Miller P.J."/>
            <person name="Scott M.A."/>
            <person name="Spackman E."/>
            <person name="Goraichik I."/>
            <person name="Dimitrov K.M."/>
            <person name="Suarez D.L."/>
            <person name="Swayne D.E."/>
        </authorList>
    </citation>
    <scope>NUCLEOTIDE SEQUENCE [LARGE SCALE GENOMIC DNA]</scope>
    <source>
        <strain evidence="1 2">ATCC 9172</strain>
    </source>
</reference>
<dbReference type="RefSeq" id="WP_101555900.1">
    <property type="nucleotide sequence ID" value="NZ_FXYY01000030.1"/>
</dbReference>
<dbReference type="AlphaFoldDB" id="A0A2H1KH59"/>